<dbReference type="EMBL" id="QQWG01000039">
    <property type="protein sequence ID" value="RRG18959.1"/>
    <property type="molecule type" value="Genomic_DNA"/>
</dbReference>
<dbReference type="Proteomes" id="UP000285794">
    <property type="component" value="Unassembled WGS sequence"/>
</dbReference>
<dbReference type="RefSeq" id="WP_125032206.1">
    <property type="nucleotide sequence ID" value="NZ_JAPXVP010000035.1"/>
</dbReference>
<evidence type="ECO:0000313" key="1">
    <source>
        <dbReference type="EMBL" id="RRG18959.1"/>
    </source>
</evidence>
<accession>A0A425XWD4</accession>
<gene>
    <name evidence="1" type="ORF">DWB61_17550</name>
</gene>
<evidence type="ECO:0000313" key="2">
    <source>
        <dbReference type="Proteomes" id="UP000285794"/>
    </source>
</evidence>
<dbReference type="AlphaFoldDB" id="A0A425XWD4"/>
<comment type="caution">
    <text evidence="1">The sequence shown here is derived from an EMBL/GenBank/DDBJ whole genome shotgun (WGS) entry which is preliminary data.</text>
</comment>
<organism evidence="1 2">
    <name type="scientific">Ancylomarina euxinus</name>
    <dbReference type="NCBI Taxonomy" id="2283627"/>
    <lineage>
        <taxon>Bacteria</taxon>
        <taxon>Pseudomonadati</taxon>
        <taxon>Bacteroidota</taxon>
        <taxon>Bacteroidia</taxon>
        <taxon>Marinilabiliales</taxon>
        <taxon>Marinifilaceae</taxon>
        <taxon>Ancylomarina</taxon>
    </lineage>
</organism>
<evidence type="ECO:0008006" key="3">
    <source>
        <dbReference type="Google" id="ProtNLM"/>
    </source>
</evidence>
<protein>
    <recommendedName>
        <fullName evidence="3">DUF4145 domain-containing protein</fullName>
    </recommendedName>
</protein>
<name>A0A425XWD4_9BACT</name>
<proteinExistence type="predicted"/>
<dbReference type="OrthoDB" id="1435962at2"/>
<sequence>MKIEQYKDRVSQLITLADKTLGTKKTTRSGIATYVNTELFSELRVSSLSFILSLYGENHPYYKDFNQNVDRAEFSNTEEGRGILKSIKNEIDNGWLTSIKGLVSAEIFSDFIEMAGHLLKENYKDPAAVMIGSVLEEHLRQLCNKKNIPTENPNSGRPKKADLLNSELANGGVYNKLDQKNVTAWLDLRNKAAHGKYSEYNQQQVEFMMQTVTEFMTRNSI</sequence>
<keyword evidence="2" id="KW-1185">Reference proteome</keyword>
<reference evidence="1 2" key="1">
    <citation type="submission" date="2018-07" db="EMBL/GenBank/DDBJ databases">
        <title>Draft genome sequence of Ancylomarina sp. M1P.</title>
        <authorList>
            <person name="Yadav S."/>
            <person name="Villanueva L."/>
            <person name="Damste J.S.S."/>
        </authorList>
    </citation>
    <scope>NUCLEOTIDE SEQUENCE [LARGE SCALE GENOMIC DNA]</scope>
    <source>
        <strain evidence="1 2">M1P</strain>
    </source>
</reference>